<sequence>MGKTRWIVILFVLWFIAGCSSSSSTNETEAISIMANLHTAQVSEDSPIIEKVEEKAGVQLDITWVPDDVYDEKMNTAIATESYPRAMFVKNEESFNKMKDSLTEEEYWEIGPYLEEYEYLSNLDSVVLENTAVNGKIFTLYSGRPMSRWGLIYRKDWADHLGIDAPNTTDDLYEMFRAFTEDDPDGNGEDDTIGVAVNSDLVYGGFKFVSSYFETPNNWGEQNGKLQPEFMFPEYTETMDFFKKLRDNELVNQDFPVTSKTDQTNMLTNGTAGAIVGCLCNAVGFQDKLQEANPNAELDVENRISKPGGEPGTWSTAGYGSVVLFPKASNPTEEDLKETLEVFNHLMNPEIYNLLSYGIEGEHYEVVNGQAKRLQGEDVEASFEQNVRPLMGIIIGDDSTVDGLEPYPVNDLYEKQYRQTLDNNEILIHDPTVAFDSETYGEKGEALQQIIDDATNQYMLGEIDGVGFQQEVDKWVDEGGENIIQEYNEAYSATH</sequence>
<dbReference type="Proteomes" id="UP000012283">
    <property type="component" value="Unassembled WGS sequence"/>
</dbReference>
<keyword evidence="4" id="KW-0564">Palmitate</keyword>
<organism evidence="6 7">
    <name type="scientific">Gracilibacillus halophilus YIM-C55.5</name>
    <dbReference type="NCBI Taxonomy" id="1308866"/>
    <lineage>
        <taxon>Bacteria</taxon>
        <taxon>Bacillati</taxon>
        <taxon>Bacillota</taxon>
        <taxon>Bacilli</taxon>
        <taxon>Bacillales</taxon>
        <taxon>Bacillaceae</taxon>
        <taxon>Gracilibacillus</taxon>
    </lineage>
</organism>
<evidence type="ECO:0000313" key="7">
    <source>
        <dbReference type="Proteomes" id="UP000012283"/>
    </source>
</evidence>
<dbReference type="STRING" id="1308866.J416_07352"/>
<dbReference type="eggNOG" id="COG1653">
    <property type="taxonomic scope" value="Bacteria"/>
</dbReference>
<keyword evidence="2" id="KW-0732">Signal</keyword>
<comment type="caution">
    <text evidence="6">The sequence shown here is derived from an EMBL/GenBank/DDBJ whole genome shotgun (WGS) entry which is preliminary data.</text>
</comment>
<dbReference type="InterPro" id="IPR006059">
    <property type="entry name" value="SBP"/>
</dbReference>
<protein>
    <submittedName>
        <fullName evidence="6">ABC transporter substrate-binding protein</fullName>
    </submittedName>
</protein>
<dbReference type="Gene3D" id="3.40.190.10">
    <property type="entry name" value="Periplasmic binding protein-like II"/>
    <property type="match status" value="2"/>
</dbReference>
<accession>N4WVJ9</accession>
<dbReference type="PANTHER" id="PTHR43649">
    <property type="entry name" value="ARABINOSE-BINDING PROTEIN-RELATED"/>
    <property type="match status" value="1"/>
</dbReference>
<keyword evidence="3" id="KW-0472">Membrane</keyword>
<keyword evidence="7" id="KW-1185">Reference proteome</keyword>
<name>N4WVJ9_9BACI</name>
<dbReference type="PANTHER" id="PTHR43649:SF33">
    <property type="entry name" value="POLYGALACTURONAN_RHAMNOGALACTURONAN-BINDING PROTEIN YTCQ"/>
    <property type="match status" value="1"/>
</dbReference>
<dbReference type="RefSeq" id="WP_003467409.1">
    <property type="nucleotide sequence ID" value="NZ_APML01000023.1"/>
</dbReference>
<evidence type="ECO:0000256" key="2">
    <source>
        <dbReference type="ARBA" id="ARBA00022729"/>
    </source>
</evidence>
<dbReference type="AlphaFoldDB" id="N4WVJ9"/>
<evidence type="ECO:0000256" key="5">
    <source>
        <dbReference type="ARBA" id="ARBA00023288"/>
    </source>
</evidence>
<dbReference type="EMBL" id="APML01000023">
    <property type="protein sequence ID" value="ENH97086.1"/>
    <property type="molecule type" value="Genomic_DNA"/>
</dbReference>
<evidence type="ECO:0000256" key="1">
    <source>
        <dbReference type="ARBA" id="ARBA00022475"/>
    </source>
</evidence>
<dbReference type="Pfam" id="PF01547">
    <property type="entry name" value="SBP_bac_1"/>
    <property type="match status" value="1"/>
</dbReference>
<evidence type="ECO:0000313" key="6">
    <source>
        <dbReference type="EMBL" id="ENH97086.1"/>
    </source>
</evidence>
<dbReference type="PATRIC" id="fig|1308866.3.peg.1484"/>
<reference evidence="6 7" key="1">
    <citation type="submission" date="2013-03" db="EMBL/GenBank/DDBJ databases">
        <title>Draft genome sequence of Gracibacillus halophilus YIM-C55.5, a moderately halophilic and thermophilic organism from the Xiaochaidamu salt lake.</title>
        <authorList>
            <person name="Sugumar T."/>
            <person name="Polireddy D.R."/>
            <person name="Antony A."/>
            <person name="Madhava Y.R."/>
            <person name="Sivakumar N."/>
        </authorList>
    </citation>
    <scope>NUCLEOTIDE SEQUENCE [LARGE SCALE GENOMIC DNA]</scope>
    <source>
        <strain evidence="6 7">YIM-C55.5</strain>
    </source>
</reference>
<keyword evidence="5" id="KW-0449">Lipoprotein</keyword>
<dbReference type="SUPFAM" id="SSF53850">
    <property type="entry name" value="Periplasmic binding protein-like II"/>
    <property type="match status" value="1"/>
</dbReference>
<proteinExistence type="predicted"/>
<keyword evidence="1" id="KW-1003">Cell membrane</keyword>
<evidence type="ECO:0000256" key="4">
    <source>
        <dbReference type="ARBA" id="ARBA00023139"/>
    </source>
</evidence>
<evidence type="ECO:0000256" key="3">
    <source>
        <dbReference type="ARBA" id="ARBA00023136"/>
    </source>
</evidence>
<dbReference type="PROSITE" id="PS51257">
    <property type="entry name" value="PROKAR_LIPOPROTEIN"/>
    <property type="match status" value="1"/>
</dbReference>
<gene>
    <name evidence="6" type="ORF">J416_07352</name>
</gene>
<dbReference type="InterPro" id="IPR050490">
    <property type="entry name" value="Bact_solute-bd_prot1"/>
</dbReference>
<dbReference type="OrthoDB" id="9787283at2"/>